<feature type="region of interest" description="Disordered" evidence="1">
    <location>
        <begin position="712"/>
        <end position="750"/>
    </location>
</feature>
<feature type="transmembrane region" description="Helical" evidence="2">
    <location>
        <begin position="964"/>
        <end position="984"/>
    </location>
</feature>
<feature type="region of interest" description="Disordered" evidence="1">
    <location>
        <begin position="255"/>
        <end position="280"/>
    </location>
</feature>
<dbReference type="EMBL" id="KV460214">
    <property type="protein sequence ID" value="OBT99025.2"/>
    <property type="molecule type" value="Genomic_DNA"/>
</dbReference>
<dbReference type="GeneID" id="28835821"/>
<dbReference type="STRING" id="342668.A0A1B8GT76"/>
<reference evidence="3 4" key="1">
    <citation type="submission" date="2016-03" db="EMBL/GenBank/DDBJ databases">
        <title>Comparative genomics of Pseudogymnoascus destructans, the fungus causing white-nose syndrome of bats.</title>
        <authorList>
            <person name="Palmer J.M."/>
            <person name="Drees K.P."/>
            <person name="Foster J.T."/>
            <person name="Lindner D.L."/>
        </authorList>
    </citation>
    <scope>NUCLEOTIDE SEQUENCE [LARGE SCALE GENOMIC DNA]</scope>
    <source>
        <strain evidence="3 4">UAMH 10579</strain>
    </source>
</reference>
<name>A0A1B8GT76_9PEZI</name>
<keyword evidence="2" id="KW-0812">Transmembrane</keyword>
<organism evidence="3 4">
    <name type="scientific">Pseudogymnoascus verrucosus</name>
    <dbReference type="NCBI Taxonomy" id="342668"/>
    <lineage>
        <taxon>Eukaryota</taxon>
        <taxon>Fungi</taxon>
        <taxon>Dikarya</taxon>
        <taxon>Ascomycota</taxon>
        <taxon>Pezizomycotina</taxon>
        <taxon>Leotiomycetes</taxon>
        <taxon>Thelebolales</taxon>
        <taxon>Thelebolaceae</taxon>
        <taxon>Pseudogymnoascus</taxon>
    </lineage>
</organism>
<dbReference type="AlphaFoldDB" id="A0A1B8GT76"/>
<evidence type="ECO:0000256" key="2">
    <source>
        <dbReference type="SAM" id="Phobius"/>
    </source>
</evidence>
<feature type="compositionally biased region" description="Polar residues" evidence="1">
    <location>
        <begin position="712"/>
        <end position="732"/>
    </location>
</feature>
<dbReference type="Proteomes" id="UP000091956">
    <property type="component" value="Unassembled WGS sequence"/>
</dbReference>
<keyword evidence="2" id="KW-1133">Transmembrane helix</keyword>
<accession>A0A1B8GT76</accession>
<proteinExistence type="predicted"/>
<keyword evidence="2" id="KW-0472">Membrane</keyword>
<sequence length="990" mass="110774">MTFRSNPADIIIVLESARRLYQQCKNASDAYFEIGREIRALHTVLRHLKYEVQAPESILNRDRALYARDLAPLIADCRYTLEDLEELIRKYGGLRSNESSSSKQLRNLIKSSSVEMDRLGSVEMGQLGSVRVKLINHKTNITALLDTIQLSESSRLAATLDNHGGQLDIILDKVDNIAARMGQRASLITYDDDDEEDWKIFRRELVAEGFSSVVLTRHKDVLRAYVREIDQNGLLKDVPAQAKATQPILWVLEQAAQSPPSSPSPPSFNMVNTSSDSPIKELRRGEHTFSTRTSLDFVPQQSDFISPRLSSSTSPKLQSLVDNLGNPARIRSQRTGSLKDLDEHDVSISNLENQPRLRTLEGSSVYEASEASMEGGSIFSLPQSFSSKSSAHGTVGATREFVILLMENTQLRRLSPSLRQNFEFTAFRSKLHDLLRVFSRDLSRETLIPIEKESVRIFSQQRKRVAHTIGQEIFGLEDTPLLQSISQQQQLVTRKRIEKYLKDAAQVKGSSGDELSLHQEHMLNNNSSDDEDELEPFSNLEDVKKFLISSKAFKNLRVRINKLAAEGEESAIEMRLRHNVIELEREAGKDEKLSNIGVNQNPLSRTVIPESRTIAQAGRTNVFATLLRWPWFVHRLFRPKLEIGYRRLEWQCDCGMPLYGDFRGDPEEISKLVGEIQAHGYVVTQSGHGIKQMPANSGVTTGLNLVASASQGLSTSQTAQDPSLNSTGTTSRPLGGTRNPMAGSAVTTSPLPPVTNNSSKFVALCVNTGPFQKTYDEIDISASLRNTQMFHNFKKTYEACIGSRKNPLRRWLTQPIDIEFIQFAVEGLRRVYPIPGSPDCTICAHAEKKDGLVTARKYEPHLNGVALTHPPIPPHLFLHLWECPNDITPTVQNMWLNRLPKKLDEKLGKVCLATRPDGELILGWGVLVVEGLHRKRILRLTITIMALSMIISVVYSASTKDVSSGFAVGALLLGCWTLIIAALFSEWVVR</sequence>
<evidence type="ECO:0000313" key="3">
    <source>
        <dbReference type="EMBL" id="OBT99025.2"/>
    </source>
</evidence>
<evidence type="ECO:0000313" key="4">
    <source>
        <dbReference type="Proteomes" id="UP000091956"/>
    </source>
</evidence>
<gene>
    <name evidence="3" type="ORF">VE01_02435</name>
</gene>
<protein>
    <submittedName>
        <fullName evidence="3">Uncharacterized protein</fullName>
    </submittedName>
</protein>
<reference evidence="4" key="2">
    <citation type="journal article" date="2018" name="Nat. Commun.">
        <title>Extreme sensitivity to ultraviolet light in the fungal pathogen causing white-nose syndrome of bats.</title>
        <authorList>
            <person name="Palmer J.M."/>
            <person name="Drees K.P."/>
            <person name="Foster J.T."/>
            <person name="Lindner D.L."/>
        </authorList>
    </citation>
    <scope>NUCLEOTIDE SEQUENCE [LARGE SCALE GENOMIC DNA]</scope>
    <source>
        <strain evidence="4">UAMH 10579</strain>
    </source>
</reference>
<dbReference type="RefSeq" id="XP_059319906.1">
    <property type="nucleotide sequence ID" value="XM_059463440.1"/>
</dbReference>
<evidence type="ECO:0000256" key="1">
    <source>
        <dbReference type="SAM" id="MobiDB-lite"/>
    </source>
</evidence>
<keyword evidence="4" id="KW-1185">Reference proteome</keyword>
<feature type="transmembrane region" description="Helical" evidence="2">
    <location>
        <begin position="937"/>
        <end position="958"/>
    </location>
</feature>